<dbReference type="CDD" id="cd06558">
    <property type="entry name" value="crotonase-like"/>
    <property type="match status" value="1"/>
</dbReference>
<name>A0A7I9V2E4_9ACTN</name>
<dbReference type="EMBL" id="BJOV01000001">
    <property type="protein sequence ID" value="GED99588.1"/>
    <property type="molecule type" value="Genomic_DNA"/>
</dbReference>
<dbReference type="AlphaFoldDB" id="A0A7I9V2E4"/>
<sequence length="272" mass="28093">MDGGTVTGVVRRPGPVRLEVDGGLATITLSRPDKANAIDAEVAAGLVAAVSDCRGQQIVVRAILLRGDGDHFCAGGQVEDLLVEPTAAQAMVTTLTRDLNATVRMLVEATVPVVVAVRGFAVGGGLGLACAGDLVVAGTSARFLSGFSRIGLAPDCGVGYTLPRLIGQRAATDMVLTNKVVDADEAMRLGLVSRVVPDEELDSVAAQLARGLATGPSLAFAESKRMLRDDMSSLAAHLVDEAAVLRFLCLTSDAQRGIRAQFGAGTPLFRGE</sequence>
<keyword evidence="2" id="KW-1185">Reference proteome</keyword>
<dbReference type="InterPro" id="IPR029045">
    <property type="entry name" value="ClpP/crotonase-like_dom_sf"/>
</dbReference>
<evidence type="ECO:0000313" key="1">
    <source>
        <dbReference type="EMBL" id="GED99588.1"/>
    </source>
</evidence>
<evidence type="ECO:0000313" key="2">
    <source>
        <dbReference type="Proteomes" id="UP000444960"/>
    </source>
</evidence>
<reference evidence="2" key="1">
    <citation type="submission" date="2019-06" db="EMBL/GenBank/DDBJ databases">
        <title>Gordonia isolated from sludge of a wastewater treatment plant.</title>
        <authorList>
            <person name="Tamura T."/>
            <person name="Aoyama K."/>
            <person name="Kang Y."/>
            <person name="Saito S."/>
            <person name="Akiyama N."/>
            <person name="Yazawa K."/>
            <person name="Gonoi T."/>
            <person name="Mikami Y."/>
        </authorList>
    </citation>
    <scope>NUCLEOTIDE SEQUENCE [LARGE SCALE GENOMIC DNA]</scope>
    <source>
        <strain evidence="2">NBRC 107696</strain>
    </source>
</reference>
<accession>A0A7I9V2E4</accession>
<organism evidence="1 2">
    <name type="scientific">Gordonia spumicola</name>
    <dbReference type="NCBI Taxonomy" id="589161"/>
    <lineage>
        <taxon>Bacteria</taxon>
        <taxon>Bacillati</taxon>
        <taxon>Actinomycetota</taxon>
        <taxon>Actinomycetes</taxon>
        <taxon>Mycobacteriales</taxon>
        <taxon>Gordoniaceae</taxon>
        <taxon>Gordonia</taxon>
    </lineage>
</organism>
<dbReference type="PANTHER" id="PTHR43459:SF1">
    <property type="entry name" value="EG:BACN32G11.4 PROTEIN"/>
    <property type="match status" value="1"/>
</dbReference>
<dbReference type="OrthoDB" id="3473569at2"/>
<dbReference type="Proteomes" id="UP000444960">
    <property type="component" value="Unassembled WGS sequence"/>
</dbReference>
<dbReference type="SUPFAM" id="SSF52096">
    <property type="entry name" value="ClpP/crotonase"/>
    <property type="match status" value="1"/>
</dbReference>
<gene>
    <name evidence="1" type="ORF">nbrc107696_00350</name>
</gene>
<dbReference type="GO" id="GO:0003824">
    <property type="term" value="F:catalytic activity"/>
    <property type="evidence" value="ECO:0007669"/>
    <property type="project" value="UniProtKB-ARBA"/>
</dbReference>
<protein>
    <submittedName>
        <fullName evidence="1">Enoyl-CoA hydratase</fullName>
    </submittedName>
</protein>
<dbReference type="Gene3D" id="3.90.226.10">
    <property type="entry name" value="2-enoyl-CoA Hydratase, Chain A, domain 1"/>
    <property type="match status" value="1"/>
</dbReference>
<dbReference type="PANTHER" id="PTHR43459">
    <property type="entry name" value="ENOYL-COA HYDRATASE"/>
    <property type="match status" value="1"/>
</dbReference>
<comment type="caution">
    <text evidence="1">The sequence shown here is derived from an EMBL/GenBank/DDBJ whole genome shotgun (WGS) entry which is preliminary data.</text>
</comment>
<dbReference type="RefSeq" id="WP_161893568.1">
    <property type="nucleotide sequence ID" value="NZ_BJOV01000001.1"/>
</dbReference>
<dbReference type="Pfam" id="PF00378">
    <property type="entry name" value="ECH_1"/>
    <property type="match status" value="1"/>
</dbReference>
<dbReference type="InterPro" id="IPR001753">
    <property type="entry name" value="Enoyl-CoA_hydra/iso"/>
</dbReference>
<proteinExistence type="predicted"/>